<evidence type="ECO:0000256" key="2">
    <source>
        <dbReference type="ARBA" id="ARBA00022481"/>
    </source>
</evidence>
<proteinExistence type="inferred from homology"/>
<evidence type="ECO:0000256" key="1">
    <source>
        <dbReference type="ARBA" id="ARBA00005233"/>
    </source>
</evidence>
<keyword evidence="4" id="KW-0472">Membrane</keyword>
<dbReference type="PROSITE" id="PS00409">
    <property type="entry name" value="PROKAR_NTER_METHYL"/>
    <property type="match status" value="1"/>
</dbReference>
<dbReference type="PANTHER" id="PTHR30093">
    <property type="entry name" value="GENERAL SECRETION PATHWAY PROTEIN G"/>
    <property type="match status" value="1"/>
</dbReference>
<keyword evidence="3" id="KW-0281">Fimbrium</keyword>
<keyword evidence="2" id="KW-0488">Methylation</keyword>
<dbReference type="AlphaFoldDB" id="A0A2T5MDM0"/>
<dbReference type="SUPFAM" id="SSF54523">
    <property type="entry name" value="Pili subunits"/>
    <property type="match status" value="1"/>
</dbReference>
<dbReference type="Pfam" id="PF07963">
    <property type="entry name" value="N_methyl"/>
    <property type="match status" value="1"/>
</dbReference>
<dbReference type="PANTHER" id="PTHR30093:SF34">
    <property type="entry name" value="PREPILIN PEPTIDASE-DEPENDENT PROTEIN D"/>
    <property type="match status" value="1"/>
</dbReference>
<dbReference type="EMBL" id="QANS01000005">
    <property type="protein sequence ID" value="PTU30662.1"/>
    <property type="molecule type" value="Genomic_DNA"/>
</dbReference>
<evidence type="ECO:0000313" key="5">
    <source>
        <dbReference type="EMBL" id="PTU30662.1"/>
    </source>
</evidence>
<keyword evidence="4" id="KW-0812">Transmembrane</keyword>
<dbReference type="NCBIfam" id="TIGR02532">
    <property type="entry name" value="IV_pilin_GFxxxE"/>
    <property type="match status" value="1"/>
</dbReference>
<comment type="similarity">
    <text evidence="1 3">Belongs to the N-Me-Phe pilin family.</text>
</comment>
<reference evidence="5 6" key="1">
    <citation type="submission" date="2018-04" db="EMBL/GenBank/DDBJ databases">
        <title>Novel species isolated from glacier.</title>
        <authorList>
            <person name="Liu Q."/>
            <person name="Xin Y.-H."/>
        </authorList>
    </citation>
    <scope>NUCLEOTIDE SEQUENCE [LARGE SCALE GENOMIC DNA]</scope>
    <source>
        <strain evidence="5 6">GT1R17</strain>
    </source>
</reference>
<protein>
    <submittedName>
        <fullName evidence="5">Prepilin-type cleavage/methylation domain-containing protein</fullName>
    </submittedName>
</protein>
<dbReference type="Pfam" id="PF00114">
    <property type="entry name" value="Pilin"/>
    <property type="match status" value="1"/>
</dbReference>
<dbReference type="OrthoDB" id="5918848at2"/>
<evidence type="ECO:0000256" key="3">
    <source>
        <dbReference type="RuleBase" id="RU000389"/>
    </source>
</evidence>
<organism evidence="5 6">
    <name type="scientific">Stenotrophobium rhamnosiphilum</name>
    <dbReference type="NCBI Taxonomy" id="2029166"/>
    <lineage>
        <taxon>Bacteria</taxon>
        <taxon>Pseudomonadati</taxon>
        <taxon>Pseudomonadota</taxon>
        <taxon>Gammaproteobacteria</taxon>
        <taxon>Nevskiales</taxon>
        <taxon>Nevskiaceae</taxon>
        <taxon>Stenotrophobium</taxon>
    </lineage>
</organism>
<comment type="caution">
    <text evidence="5">The sequence shown here is derived from an EMBL/GenBank/DDBJ whole genome shotgun (WGS) entry which is preliminary data.</text>
</comment>
<keyword evidence="6" id="KW-1185">Reference proteome</keyword>
<dbReference type="InterPro" id="IPR012902">
    <property type="entry name" value="N_methyl_site"/>
</dbReference>
<dbReference type="GO" id="GO:0043107">
    <property type="term" value="P:type IV pilus-dependent motility"/>
    <property type="evidence" value="ECO:0007669"/>
    <property type="project" value="TreeGrafter"/>
</dbReference>
<dbReference type="GO" id="GO:0007155">
    <property type="term" value="P:cell adhesion"/>
    <property type="evidence" value="ECO:0007669"/>
    <property type="project" value="InterPro"/>
</dbReference>
<dbReference type="GO" id="GO:0044096">
    <property type="term" value="C:type IV pilus"/>
    <property type="evidence" value="ECO:0007669"/>
    <property type="project" value="TreeGrafter"/>
</dbReference>
<gene>
    <name evidence="5" type="ORF">CJD38_14280</name>
</gene>
<dbReference type="Gene3D" id="3.30.700.10">
    <property type="entry name" value="Glycoprotein, Type 4 Pilin"/>
    <property type="match status" value="1"/>
</dbReference>
<feature type="transmembrane region" description="Helical" evidence="4">
    <location>
        <begin position="7"/>
        <end position="31"/>
    </location>
</feature>
<dbReference type="InterPro" id="IPR001082">
    <property type="entry name" value="Pilin"/>
</dbReference>
<evidence type="ECO:0000256" key="4">
    <source>
        <dbReference type="SAM" id="Phobius"/>
    </source>
</evidence>
<accession>A0A2T5MDM0</accession>
<keyword evidence="4" id="KW-1133">Transmembrane helix</keyword>
<sequence length="143" mass="15282">MRALQRGFTLIELMIVIAIIGILAAIAIPAYQDYVIRSQVAEGLSLVDGAKGAIWDFESNTGEWPTNNDSAGLARNTSINGSYVSKVDVSGGIIVVTYDGPKINRAVAGLTLMLSPVTTPGSIPWKCYSTTITNKYLPTNCRS</sequence>
<dbReference type="Proteomes" id="UP000244248">
    <property type="component" value="Unassembled WGS sequence"/>
</dbReference>
<evidence type="ECO:0000313" key="6">
    <source>
        <dbReference type="Proteomes" id="UP000244248"/>
    </source>
</evidence>
<dbReference type="RefSeq" id="WP_107941034.1">
    <property type="nucleotide sequence ID" value="NZ_QANS01000005.1"/>
</dbReference>
<dbReference type="InterPro" id="IPR045584">
    <property type="entry name" value="Pilin-like"/>
</dbReference>
<name>A0A2T5MDM0_9GAMM</name>